<comment type="subcellular location">
    <subcellularLocation>
        <location evidence="1">Mitochondrion inner membrane</location>
    </subcellularLocation>
</comment>
<dbReference type="Proteomes" id="UP001234581">
    <property type="component" value="Unassembled WGS sequence"/>
</dbReference>
<accession>A0AAD7V3R9</accession>
<protein>
    <recommendedName>
        <fullName evidence="3">Cytochrome c oxidase assembly protein COX20, mitochondrial</fullName>
    </recommendedName>
</protein>
<evidence type="ECO:0000256" key="7">
    <source>
        <dbReference type="ARBA" id="ARBA00023128"/>
    </source>
</evidence>
<evidence type="ECO:0000256" key="9">
    <source>
        <dbReference type="SAM" id="MobiDB-lite"/>
    </source>
</evidence>
<gene>
    <name evidence="11" type="ORF">O0I10_005850</name>
</gene>
<keyword evidence="7" id="KW-0496">Mitochondrion</keyword>
<dbReference type="GO" id="GO:0033617">
    <property type="term" value="P:mitochondrial respiratory chain complex IV assembly"/>
    <property type="evidence" value="ECO:0007669"/>
    <property type="project" value="InterPro"/>
</dbReference>
<keyword evidence="5" id="KW-0999">Mitochondrion inner membrane</keyword>
<dbReference type="GeneID" id="83213262"/>
<evidence type="ECO:0000256" key="8">
    <source>
        <dbReference type="ARBA" id="ARBA00023136"/>
    </source>
</evidence>
<dbReference type="RefSeq" id="XP_058343410.1">
    <property type="nucleotide sequence ID" value="XM_058485887.1"/>
</dbReference>
<evidence type="ECO:0000256" key="10">
    <source>
        <dbReference type="SAM" id="Phobius"/>
    </source>
</evidence>
<dbReference type="InterPro" id="IPR022533">
    <property type="entry name" value="Cox20"/>
</dbReference>
<organism evidence="11 12">
    <name type="scientific">Lichtheimia ornata</name>
    <dbReference type="NCBI Taxonomy" id="688661"/>
    <lineage>
        <taxon>Eukaryota</taxon>
        <taxon>Fungi</taxon>
        <taxon>Fungi incertae sedis</taxon>
        <taxon>Mucoromycota</taxon>
        <taxon>Mucoromycotina</taxon>
        <taxon>Mucoromycetes</taxon>
        <taxon>Mucorales</taxon>
        <taxon>Lichtheimiaceae</taxon>
        <taxon>Lichtheimia</taxon>
    </lineage>
</organism>
<feature type="region of interest" description="Disordered" evidence="9">
    <location>
        <begin position="123"/>
        <end position="166"/>
    </location>
</feature>
<reference evidence="11 12" key="1">
    <citation type="submission" date="2023-03" db="EMBL/GenBank/DDBJ databases">
        <title>Genome sequence of Lichtheimia ornata CBS 291.66.</title>
        <authorList>
            <person name="Mohabir J.T."/>
            <person name="Shea T.P."/>
            <person name="Kurbessoian T."/>
            <person name="Berby B."/>
            <person name="Fontaine J."/>
            <person name="Livny J."/>
            <person name="Gnirke A."/>
            <person name="Stajich J.E."/>
            <person name="Cuomo C.A."/>
        </authorList>
    </citation>
    <scope>NUCLEOTIDE SEQUENCE [LARGE SCALE GENOMIC DNA]</scope>
    <source>
        <strain evidence="11">CBS 291.66</strain>
    </source>
</reference>
<comment type="similarity">
    <text evidence="2">Belongs to the COX20 family.</text>
</comment>
<evidence type="ECO:0000313" key="11">
    <source>
        <dbReference type="EMBL" id="KAJ8658497.1"/>
    </source>
</evidence>
<evidence type="ECO:0000256" key="5">
    <source>
        <dbReference type="ARBA" id="ARBA00022792"/>
    </source>
</evidence>
<evidence type="ECO:0000313" key="12">
    <source>
        <dbReference type="Proteomes" id="UP001234581"/>
    </source>
</evidence>
<comment type="caution">
    <text evidence="11">The sequence shown here is derived from an EMBL/GenBank/DDBJ whole genome shotgun (WGS) entry which is preliminary data.</text>
</comment>
<keyword evidence="6 10" id="KW-1133">Transmembrane helix</keyword>
<dbReference type="GO" id="GO:0005743">
    <property type="term" value="C:mitochondrial inner membrane"/>
    <property type="evidence" value="ECO:0007669"/>
    <property type="project" value="UniProtKB-SubCell"/>
</dbReference>
<feature type="transmembrane region" description="Helical" evidence="10">
    <location>
        <begin position="70"/>
        <end position="90"/>
    </location>
</feature>
<name>A0AAD7V3R9_9FUNG</name>
<evidence type="ECO:0000256" key="4">
    <source>
        <dbReference type="ARBA" id="ARBA00022692"/>
    </source>
</evidence>
<feature type="compositionally biased region" description="Low complexity" evidence="9">
    <location>
        <begin position="136"/>
        <end position="160"/>
    </location>
</feature>
<dbReference type="EMBL" id="JARTCD010000024">
    <property type="protein sequence ID" value="KAJ8658497.1"/>
    <property type="molecule type" value="Genomic_DNA"/>
</dbReference>
<keyword evidence="4 10" id="KW-0812">Transmembrane</keyword>
<evidence type="ECO:0000256" key="1">
    <source>
        <dbReference type="ARBA" id="ARBA00004273"/>
    </source>
</evidence>
<dbReference type="Pfam" id="PF12597">
    <property type="entry name" value="Cox20"/>
    <property type="match status" value="1"/>
</dbReference>
<dbReference type="PANTHER" id="PTHR31586:SF1">
    <property type="entry name" value="CYTOCHROME C OXIDASE ASSEMBLY PROTEIN COX20, MITOCHONDRIAL"/>
    <property type="match status" value="1"/>
</dbReference>
<evidence type="ECO:0000256" key="3">
    <source>
        <dbReference type="ARBA" id="ARBA00017689"/>
    </source>
</evidence>
<keyword evidence="8 10" id="KW-0472">Membrane</keyword>
<proteinExistence type="inferred from homology"/>
<keyword evidence="12" id="KW-1185">Reference proteome</keyword>
<feature type="transmembrane region" description="Helical" evidence="10">
    <location>
        <begin position="46"/>
        <end position="64"/>
    </location>
</feature>
<dbReference type="AlphaFoldDB" id="A0AAD7V3R9"/>
<sequence>MDNNNTTTTTTSTTINTNQPTFSDALKTIKVEDFSNVGKIPCARNAFLYGMGAGFGIGGVRYIVKRSVPSAANWAVAAFCGVSAIAFELCHMDRRQKLERLHLIVKETNSRGEQRRRMVVDEQGKNGAFHVVVDTPPQSSDSSSSSSSPLPSSSSPSSSSSDKDQQ</sequence>
<evidence type="ECO:0000256" key="6">
    <source>
        <dbReference type="ARBA" id="ARBA00022989"/>
    </source>
</evidence>
<dbReference type="PANTHER" id="PTHR31586">
    <property type="entry name" value="CYTOCHROME C OXIDASE PROTEIN 20"/>
    <property type="match status" value="1"/>
</dbReference>
<evidence type="ECO:0000256" key="2">
    <source>
        <dbReference type="ARBA" id="ARBA00009575"/>
    </source>
</evidence>